<feature type="transmembrane region" description="Helical" evidence="1">
    <location>
        <begin position="12"/>
        <end position="34"/>
    </location>
</feature>
<evidence type="ECO:0008006" key="4">
    <source>
        <dbReference type="Google" id="ProtNLM"/>
    </source>
</evidence>
<feature type="transmembrane region" description="Helical" evidence="1">
    <location>
        <begin position="40"/>
        <end position="57"/>
    </location>
</feature>
<evidence type="ECO:0000313" key="3">
    <source>
        <dbReference type="Proteomes" id="UP000655366"/>
    </source>
</evidence>
<organism evidence="2 3">
    <name type="scientific">Arthrobacter terrae</name>
    <dbReference type="NCBI Taxonomy" id="2935737"/>
    <lineage>
        <taxon>Bacteria</taxon>
        <taxon>Bacillati</taxon>
        <taxon>Actinomycetota</taxon>
        <taxon>Actinomycetes</taxon>
        <taxon>Micrococcales</taxon>
        <taxon>Micrococcaceae</taxon>
        <taxon>Arthrobacter</taxon>
    </lineage>
</organism>
<keyword evidence="1" id="KW-1133">Transmembrane helix</keyword>
<dbReference type="EMBL" id="JADNYM010000016">
    <property type="protein sequence ID" value="MBG0740340.1"/>
    <property type="molecule type" value="Genomic_DNA"/>
</dbReference>
<dbReference type="Proteomes" id="UP000655366">
    <property type="component" value="Unassembled WGS sequence"/>
</dbReference>
<evidence type="ECO:0000256" key="1">
    <source>
        <dbReference type="SAM" id="Phobius"/>
    </source>
</evidence>
<dbReference type="Pfam" id="PF09997">
    <property type="entry name" value="DUF2238"/>
    <property type="match status" value="1"/>
</dbReference>
<keyword evidence="1" id="KW-0812">Transmembrane</keyword>
<accession>A0A931CPV3</accession>
<dbReference type="RefSeq" id="WP_196397274.1">
    <property type="nucleotide sequence ID" value="NZ_JADNYM010000016.1"/>
</dbReference>
<proteinExistence type="predicted"/>
<sequence>MIENFLRTARRPVEVAADVLRGAGALSVVLAAVFFDLRDAGIIAFALPGLFFPRFLGMKPWADIVFESTVLVAAWSNVFDLYTRISWWDLVVHFMCTGVLSAGVYLLLAQLRFVPAPAPRSGASTMITGIVFTTTFGLAMSALWEMIEWFGREYISDRIYTAYDDTIGDMALGGLGALGAGFAIACISLLRSAQRGASAVRTPGPR</sequence>
<feature type="transmembrane region" description="Helical" evidence="1">
    <location>
        <begin position="64"/>
        <end position="85"/>
    </location>
</feature>
<comment type="caution">
    <text evidence="2">The sequence shown here is derived from an EMBL/GenBank/DDBJ whole genome shotgun (WGS) entry which is preliminary data.</text>
</comment>
<reference evidence="2 3" key="1">
    <citation type="submission" date="2020-11" db="EMBL/GenBank/DDBJ databases">
        <title>Arthrobacter antarcticus sp. nov., isolated from Antarctic Soil.</title>
        <authorList>
            <person name="Li J."/>
        </authorList>
    </citation>
    <scope>NUCLEOTIDE SEQUENCE [LARGE SCALE GENOMIC DNA]</scope>
    <source>
        <strain evidence="2 3">Z1-20</strain>
    </source>
</reference>
<gene>
    <name evidence="2" type="ORF">IV500_13215</name>
</gene>
<keyword evidence="1" id="KW-0472">Membrane</keyword>
<name>A0A931CPV3_9MICC</name>
<protein>
    <recommendedName>
        <fullName evidence="4">DUF2238 domain-containing protein</fullName>
    </recommendedName>
</protein>
<keyword evidence="3" id="KW-1185">Reference proteome</keyword>
<evidence type="ECO:0000313" key="2">
    <source>
        <dbReference type="EMBL" id="MBG0740340.1"/>
    </source>
</evidence>
<feature type="transmembrane region" description="Helical" evidence="1">
    <location>
        <begin position="170"/>
        <end position="190"/>
    </location>
</feature>
<feature type="transmembrane region" description="Helical" evidence="1">
    <location>
        <begin position="123"/>
        <end position="144"/>
    </location>
</feature>
<feature type="transmembrane region" description="Helical" evidence="1">
    <location>
        <begin position="91"/>
        <end position="111"/>
    </location>
</feature>
<dbReference type="InterPro" id="IPR014509">
    <property type="entry name" value="YjdF-like"/>
</dbReference>
<dbReference type="AlphaFoldDB" id="A0A931CPV3"/>